<keyword evidence="3" id="KW-1185">Reference proteome</keyword>
<name>A0ABR0P9E4_GOSAR</name>
<dbReference type="EMBL" id="JARKNE010000007">
    <property type="protein sequence ID" value="KAK5817795.1"/>
    <property type="molecule type" value="Genomic_DNA"/>
</dbReference>
<evidence type="ECO:0000313" key="3">
    <source>
        <dbReference type="Proteomes" id="UP001358586"/>
    </source>
</evidence>
<proteinExistence type="predicted"/>
<evidence type="ECO:0000313" key="2">
    <source>
        <dbReference type="EMBL" id="KAK5817795.1"/>
    </source>
</evidence>
<comment type="caution">
    <text evidence="2">The sequence shown here is derived from an EMBL/GenBank/DDBJ whole genome shotgun (WGS) entry which is preliminary data.</text>
</comment>
<accession>A0ABR0P9E4</accession>
<sequence>MAISMKSCTHMKKKGEATRDERQMEEFGKPLEDCDLSDMGYRGQKYTWEKGNFAETNIREQLDRGVTNREWLNLFSDYLIQHLPYSFSDHCPIFIQTTPNVSMYGITEPSCEDIIKKLWQEKIGNVLDKLEHTQDGMQRWRKNIKRERIKKLKFL</sequence>
<evidence type="ECO:0008006" key="4">
    <source>
        <dbReference type="Google" id="ProtNLM"/>
    </source>
</evidence>
<dbReference type="PANTHER" id="PTHR33710:SF62">
    <property type="entry name" value="DUF4283 DOMAIN PROTEIN"/>
    <property type="match status" value="1"/>
</dbReference>
<feature type="region of interest" description="Disordered" evidence="1">
    <location>
        <begin position="1"/>
        <end position="24"/>
    </location>
</feature>
<protein>
    <recommendedName>
        <fullName evidence="4">Reverse transcriptase</fullName>
    </recommendedName>
</protein>
<dbReference type="PANTHER" id="PTHR33710">
    <property type="entry name" value="BNAC02G09200D PROTEIN"/>
    <property type="match status" value="1"/>
</dbReference>
<dbReference type="Proteomes" id="UP001358586">
    <property type="component" value="Chromosome 7"/>
</dbReference>
<reference evidence="2 3" key="1">
    <citation type="submission" date="2023-03" db="EMBL/GenBank/DDBJ databases">
        <title>WGS of Gossypium arboreum.</title>
        <authorList>
            <person name="Yu D."/>
        </authorList>
    </citation>
    <scope>NUCLEOTIDE SEQUENCE [LARGE SCALE GENOMIC DNA]</scope>
    <source>
        <tissue evidence="2">Leaf</tissue>
    </source>
</reference>
<dbReference type="Gene3D" id="3.60.10.10">
    <property type="entry name" value="Endonuclease/exonuclease/phosphatase"/>
    <property type="match status" value="1"/>
</dbReference>
<gene>
    <name evidence="2" type="ORF">PVK06_022723</name>
</gene>
<evidence type="ECO:0000256" key="1">
    <source>
        <dbReference type="SAM" id="MobiDB-lite"/>
    </source>
</evidence>
<dbReference type="SUPFAM" id="SSF56219">
    <property type="entry name" value="DNase I-like"/>
    <property type="match status" value="1"/>
</dbReference>
<dbReference type="InterPro" id="IPR036691">
    <property type="entry name" value="Endo/exonu/phosph_ase_sf"/>
</dbReference>
<organism evidence="2 3">
    <name type="scientific">Gossypium arboreum</name>
    <name type="common">Tree cotton</name>
    <name type="synonym">Gossypium nanking</name>
    <dbReference type="NCBI Taxonomy" id="29729"/>
    <lineage>
        <taxon>Eukaryota</taxon>
        <taxon>Viridiplantae</taxon>
        <taxon>Streptophyta</taxon>
        <taxon>Embryophyta</taxon>
        <taxon>Tracheophyta</taxon>
        <taxon>Spermatophyta</taxon>
        <taxon>Magnoliopsida</taxon>
        <taxon>eudicotyledons</taxon>
        <taxon>Gunneridae</taxon>
        <taxon>Pentapetalae</taxon>
        <taxon>rosids</taxon>
        <taxon>malvids</taxon>
        <taxon>Malvales</taxon>
        <taxon>Malvaceae</taxon>
        <taxon>Malvoideae</taxon>
        <taxon>Gossypium</taxon>
    </lineage>
</organism>
<feature type="compositionally biased region" description="Basic and acidic residues" evidence="1">
    <location>
        <begin position="14"/>
        <end position="24"/>
    </location>
</feature>